<dbReference type="EMBL" id="CP022540">
    <property type="protein sequence ID" value="ASP19040.1"/>
    <property type="molecule type" value="Genomic_DNA"/>
</dbReference>
<proteinExistence type="predicted"/>
<name>A0A222DYM4_9RHOB</name>
<evidence type="ECO:0000313" key="4">
    <source>
        <dbReference type="EMBL" id="ASP19040.1"/>
    </source>
</evidence>
<gene>
    <name evidence="4" type="primary">ysnE</name>
    <name evidence="4" type="ORF">ANTHELSMS3_00316</name>
</gene>
<dbReference type="Pfam" id="PF00583">
    <property type="entry name" value="Acetyltransf_1"/>
    <property type="match status" value="1"/>
</dbReference>
<dbReference type="AlphaFoldDB" id="A0A222DYM4"/>
<reference evidence="4 5" key="1">
    <citation type="submission" date="2017-07" db="EMBL/GenBank/DDBJ databases">
        <title>Genome Sequence of Antarctobacter heliothermus Strain SMS3 Isolated from a culture of the Diatom Skeletonema marinoi.</title>
        <authorList>
            <person name="Topel M."/>
            <person name="Pinder M.I.M."/>
            <person name="Johansson O.N."/>
            <person name="Kourtchenko O."/>
            <person name="Godhe A."/>
            <person name="Clarke A.K."/>
        </authorList>
    </citation>
    <scope>NUCLEOTIDE SEQUENCE [LARGE SCALE GENOMIC DNA]</scope>
    <source>
        <strain evidence="4 5">SMS3</strain>
    </source>
</reference>
<sequence length="162" mass="17568">MITIETLTEPTPGFADLVETHTTFCDGTAPPESCHRLPISALFTPDLTVWTASENGTLYGMGAMKALSDTEGEIKSMHTRAAARGKGIARILLETIIQEARRRGYTGLWLETGVHPDFAAARALYTAFGFTETGPFGSYTRDPHSVFMTLDLTADSKAKAHT</sequence>
<dbReference type="InterPro" id="IPR000182">
    <property type="entry name" value="GNAT_dom"/>
</dbReference>
<dbReference type="InterPro" id="IPR016181">
    <property type="entry name" value="Acyl_CoA_acyltransferase"/>
</dbReference>
<keyword evidence="1 4" id="KW-0808">Transferase</keyword>
<dbReference type="InterPro" id="IPR050832">
    <property type="entry name" value="Bact_Acetyltransf"/>
</dbReference>
<dbReference type="Gene3D" id="3.40.630.30">
    <property type="match status" value="1"/>
</dbReference>
<keyword evidence="5" id="KW-1185">Reference proteome</keyword>
<feature type="domain" description="N-acetyltransferase" evidence="3">
    <location>
        <begin position="2"/>
        <end position="153"/>
    </location>
</feature>
<dbReference type="RefSeq" id="WP_094033346.1">
    <property type="nucleotide sequence ID" value="NZ_CP022540.1"/>
</dbReference>
<protein>
    <submittedName>
        <fullName evidence="4">Putative N-acetyltransferase YsnE</fullName>
        <ecNumber evidence="4">2.3.1.-</ecNumber>
    </submittedName>
</protein>
<evidence type="ECO:0000259" key="3">
    <source>
        <dbReference type="PROSITE" id="PS51186"/>
    </source>
</evidence>
<dbReference type="EC" id="2.3.1.-" evidence="4"/>
<accession>A0A222DYM4</accession>
<keyword evidence="2 4" id="KW-0012">Acyltransferase</keyword>
<dbReference type="PANTHER" id="PTHR43877:SF5">
    <property type="entry name" value="BLL8307 PROTEIN"/>
    <property type="match status" value="1"/>
</dbReference>
<evidence type="ECO:0000256" key="1">
    <source>
        <dbReference type="ARBA" id="ARBA00022679"/>
    </source>
</evidence>
<dbReference type="SUPFAM" id="SSF55729">
    <property type="entry name" value="Acyl-CoA N-acyltransferases (Nat)"/>
    <property type="match status" value="1"/>
</dbReference>
<dbReference type="PANTHER" id="PTHR43877">
    <property type="entry name" value="AMINOALKYLPHOSPHONATE N-ACETYLTRANSFERASE-RELATED-RELATED"/>
    <property type="match status" value="1"/>
</dbReference>
<dbReference type="GO" id="GO:0016747">
    <property type="term" value="F:acyltransferase activity, transferring groups other than amino-acyl groups"/>
    <property type="evidence" value="ECO:0007669"/>
    <property type="project" value="InterPro"/>
</dbReference>
<dbReference type="KEGG" id="aht:ANTHELSMS3_00316"/>
<dbReference type="PROSITE" id="PS51186">
    <property type="entry name" value="GNAT"/>
    <property type="match status" value="1"/>
</dbReference>
<evidence type="ECO:0000256" key="2">
    <source>
        <dbReference type="ARBA" id="ARBA00023315"/>
    </source>
</evidence>
<dbReference type="Proteomes" id="UP000203589">
    <property type="component" value="Chromosome"/>
</dbReference>
<organism evidence="4 5">
    <name type="scientific">Antarctobacter heliothermus</name>
    <dbReference type="NCBI Taxonomy" id="74033"/>
    <lineage>
        <taxon>Bacteria</taxon>
        <taxon>Pseudomonadati</taxon>
        <taxon>Pseudomonadota</taxon>
        <taxon>Alphaproteobacteria</taxon>
        <taxon>Rhodobacterales</taxon>
        <taxon>Roseobacteraceae</taxon>
        <taxon>Antarctobacter</taxon>
    </lineage>
</organism>
<evidence type="ECO:0000313" key="5">
    <source>
        <dbReference type="Proteomes" id="UP000203589"/>
    </source>
</evidence>
<dbReference type="OrthoDB" id="9803233at2"/>
<dbReference type="CDD" id="cd04301">
    <property type="entry name" value="NAT_SF"/>
    <property type="match status" value="1"/>
</dbReference>